<evidence type="ECO:0000313" key="4">
    <source>
        <dbReference type="Proteomes" id="UP000028534"/>
    </source>
</evidence>
<dbReference type="EMBL" id="JGVR01000009">
    <property type="protein sequence ID" value="KEZ19450.1"/>
    <property type="molecule type" value="Genomic_DNA"/>
</dbReference>
<reference evidence="3 4" key="1">
    <citation type="submission" date="2014-03" db="EMBL/GenBank/DDBJ databases">
        <title>Genome sequence of Sphingobium yanoikuyae B1.</title>
        <authorList>
            <person name="Gan H.M."/>
            <person name="Gan H.Y."/>
            <person name="Savka M.A."/>
        </authorList>
    </citation>
    <scope>NUCLEOTIDE SEQUENCE [LARGE SCALE GENOMIC DNA]</scope>
    <source>
        <strain evidence="3 4">B1</strain>
    </source>
</reference>
<dbReference type="Pfam" id="PF01402">
    <property type="entry name" value="RHH_1"/>
    <property type="match status" value="1"/>
</dbReference>
<feature type="coiled-coil region" evidence="1">
    <location>
        <begin position="52"/>
        <end position="79"/>
    </location>
</feature>
<dbReference type="RefSeq" id="WP_037519072.1">
    <property type="nucleotide sequence ID" value="NZ_JGVR01000009.1"/>
</dbReference>
<name>A0A084ENA8_SPHYA</name>
<dbReference type="InterPro" id="IPR002145">
    <property type="entry name" value="CopG"/>
</dbReference>
<comment type="caution">
    <text evidence="3">The sequence shown here is derived from an EMBL/GenBank/DDBJ whole genome shotgun (WGS) entry which is preliminary data.</text>
</comment>
<evidence type="ECO:0000256" key="1">
    <source>
        <dbReference type="SAM" id="Coils"/>
    </source>
</evidence>
<organism evidence="3 4">
    <name type="scientific">Sphingobium yanoikuyae</name>
    <name type="common">Sphingomonas yanoikuyae</name>
    <dbReference type="NCBI Taxonomy" id="13690"/>
    <lineage>
        <taxon>Bacteria</taxon>
        <taxon>Pseudomonadati</taxon>
        <taxon>Pseudomonadota</taxon>
        <taxon>Alphaproteobacteria</taxon>
        <taxon>Sphingomonadales</taxon>
        <taxon>Sphingomonadaceae</taxon>
        <taxon>Sphingobium</taxon>
    </lineage>
</organism>
<keyword evidence="1" id="KW-0175">Coiled coil</keyword>
<dbReference type="AlphaFoldDB" id="A0A084ENA8"/>
<dbReference type="GO" id="GO:0006355">
    <property type="term" value="P:regulation of DNA-templated transcription"/>
    <property type="evidence" value="ECO:0007669"/>
    <property type="project" value="InterPro"/>
</dbReference>
<dbReference type="Proteomes" id="UP000028534">
    <property type="component" value="Unassembled WGS sequence"/>
</dbReference>
<protein>
    <submittedName>
        <fullName evidence="3">CopG domain-containing protein</fullName>
    </submittedName>
</protein>
<proteinExistence type="predicted"/>
<dbReference type="PATRIC" id="fig|13690.10.peg.2028"/>
<accession>A0A084ENA8</accession>
<evidence type="ECO:0000313" key="3">
    <source>
        <dbReference type="EMBL" id="KEZ19450.1"/>
    </source>
</evidence>
<sequence length="143" mass="16181">MSAGQVKRSVRLPADLARALADHARVRNASQTAIIEAALQSFLSPDVADRLEASLSRRLDRLTRDVERLEWHVELTNETLALFIRSWLNATPALPDNAVKAAHAQGRERWTRFIDTLNRRMELGPRFRQELGEDRKSDEPSGA</sequence>
<evidence type="ECO:0000259" key="2">
    <source>
        <dbReference type="Pfam" id="PF01402"/>
    </source>
</evidence>
<gene>
    <name evidence="3" type="ORF">CP98_01971</name>
</gene>
<dbReference type="eggNOG" id="COG3905">
    <property type="taxonomic scope" value="Bacteria"/>
</dbReference>
<feature type="domain" description="Ribbon-helix-helix protein CopG" evidence="2">
    <location>
        <begin position="9"/>
        <end position="42"/>
    </location>
</feature>